<evidence type="ECO:0000313" key="3">
    <source>
        <dbReference type="Proteomes" id="UP001189429"/>
    </source>
</evidence>
<feature type="region of interest" description="Disordered" evidence="1">
    <location>
        <begin position="150"/>
        <end position="206"/>
    </location>
</feature>
<reference evidence="2" key="1">
    <citation type="submission" date="2023-10" db="EMBL/GenBank/DDBJ databases">
        <authorList>
            <person name="Chen Y."/>
            <person name="Shah S."/>
            <person name="Dougan E. K."/>
            <person name="Thang M."/>
            <person name="Chan C."/>
        </authorList>
    </citation>
    <scope>NUCLEOTIDE SEQUENCE [LARGE SCALE GENOMIC DNA]</scope>
</reference>
<protein>
    <submittedName>
        <fullName evidence="2">Uncharacterized protein</fullName>
    </submittedName>
</protein>
<dbReference type="EMBL" id="CAUYUJ010015720">
    <property type="protein sequence ID" value="CAK0857309.1"/>
    <property type="molecule type" value="Genomic_DNA"/>
</dbReference>
<comment type="caution">
    <text evidence="2">The sequence shown here is derived from an EMBL/GenBank/DDBJ whole genome shotgun (WGS) entry which is preliminary data.</text>
</comment>
<feature type="non-terminal residue" evidence="2">
    <location>
        <position position="1"/>
    </location>
</feature>
<gene>
    <name evidence="2" type="ORF">PCOR1329_LOCUS47463</name>
</gene>
<evidence type="ECO:0000256" key="1">
    <source>
        <dbReference type="SAM" id="MobiDB-lite"/>
    </source>
</evidence>
<accession>A0ABN9UCZ2</accession>
<sequence length="459" mass="47619">RLAAHEPTGATLLASPLDALDYICRWLPLKADRSLPGTLLQTMERCGWTRHTTVPAFLPERRRPPPRRPRTRRRTRPAPRSWCGRRACGIPGASPSTHGRGASASYSLSSPVPHAALCDAEQVTPWTLAGSRPAARVQAAALASPPLVGTPRAGPAWGHATSEAAPVQSPRFPPQPPARSVAAGASAQAAAPADPATPAAAAPAAPAVPPPPPRFCAAHANSSCRAKAAWPSALRCGRCKVQVTTTYSTFALCAACSEAARRCMICGGPAPLSGNYVPCAALATARRAPAVLRVARVGGACSTQGFGNIFGTIFSSGARRHGMQGTCAALSVEWQPKPAITLWDLGREGSRRVDTVVGDGARGGQHARAALADFETMQVLITTQDHRLELWDLRKLGAAAATSEPGVVADPSGTLNARQLGRSCGRALCSGRAGVVNIVDVRGAGSSLKFGEEAPSSLM</sequence>
<evidence type="ECO:0000313" key="2">
    <source>
        <dbReference type="EMBL" id="CAK0857309.1"/>
    </source>
</evidence>
<organism evidence="2 3">
    <name type="scientific">Prorocentrum cordatum</name>
    <dbReference type="NCBI Taxonomy" id="2364126"/>
    <lineage>
        <taxon>Eukaryota</taxon>
        <taxon>Sar</taxon>
        <taxon>Alveolata</taxon>
        <taxon>Dinophyceae</taxon>
        <taxon>Prorocentrales</taxon>
        <taxon>Prorocentraceae</taxon>
        <taxon>Prorocentrum</taxon>
    </lineage>
</organism>
<feature type="compositionally biased region" description="Low complexity" evidence="1">
    <location>
        <begin position="178"/>
        <end position="205"/>
    </location>
</feature>
<feature type="compositionally biased region" description="Basic residues" evidence="1">
    <location>
        <begin position="64"/>
        <end position="77"/>
    </location>
</feature>
<proteinExistence type="predicted"/>
<feature type="region of interest" description="Disordered" evidence="1">
    <location>
        <begin position="58"/>
        <end position="105"/>
    </location>
</feature>
<name>A0ABN9UCZ2_9DINO</name>
<dbReference type="Proteomes" id="UP001189429">
    <property type="component" value="Unassembled WGS sequence"/>
</dbReference>
<keyword evidence="3" id="KW-1185">Reference proteome</keyword>